<evidence type="ECO:0000256" key="4">
    <source>
        <dbReference type="ARBA" id="ARBA00022692"/>
    </source>
</evidence>
<feature type="transmembrane region" description="Helical" evidence="7">
    <location>
        <begin position="91"/>
        <end position="113"/>
    </location>
</feature>
<dbReference type="PANTHER" id="PTHR42775">
    <property type="entry name" value="PERMEASE RV2963-RELATED"/>
    <property type="match status" value="1"/>
</dbReference>
<dbReference type="AlphaFoldDB" id="A0A2R3Z8B1"/>
<keyword evidence="5 7" id="KW-1133">Transmembrane helix</keyword>
<dbReference type="GO" id="GO:0005886">
    <property type="term" value="C:plasma membrane"/>
    <property type="evidence" value="ECO:0007669"/>
    <property type="project" value="UniProtKB-SubCell"/>
</dbReference>
<dbReference type="OrthoDB" id="9811980at2"/>
<keyword evidence="9" id="KW-1185">Reference proteome</keyword>
<feature type="transmembrane region" description="Helical" evidence="7">
    <location>
        <begin position="301"/>
        <end position="327"/>
    </location>
</feature>
<name>A0A2R3Z8B1_9FLAO</name>
<keyword evidence="3" id="KW-1003">Cell membrane</keyword>
<feature type="transmembrane region" description="Helical" evidence="7">
    <location>
        <begin position="347"/>
        <end position="368"/>
    </location>
</feature>
<dbReference type="EMBL" id="CP028136">
    <property type="protein sequence ID" value="AVR46523.1"/>
    <property type="molecule type" value="Genomic_DNA"/>
</dbReference>
<evidence type="ECO:0000256" key="1">
    <source>
        <dbReference type="ARBA" id="ARBA00004651"/>
    </source>
</evidence>
<dbReference type="RefSeq" id="WP_107013296.1">
    <property type="nucleotide sequence ID" value="NZ_CP028136.1"/>
</dbReference>
<keyword evidence="6 7" id="KW-0472">Membrane</keyword>
<gene>
    <name evidence="8" type="ORF">C7S20_15315</name>
</gene>
<comment type="similarity">
    <text evidence="2">Belongs to the UPF0718 family.</text>
</comment>
<proteinExistence type="inferred from homology"/>
<feature type="transmembrane region" description="Helical" evidence="7">
    <location>
        <begin position="20"/>
        <end position="40"/>
    </location>
</feature>
<feature type="transmembrane region" description="Helical" evidence="7">
    <location>
        <begin position="270"/>
        <end position="289"/>
    </location>
</feature>
<reference evidence="9" key="1">
    <citation type="submission" date="2018-03" db="EMBL/GenBank/DDBJ databases">
        <title>Gramella fulva sp. nov., isolated from a dry surface of tidal flat.</title>
        <authorList>
            <person name="Hwang S.H."/>
            <person name="Hwang W.M."/>
            <person name="Kang K."/>
            <person name="Ahn T.-Y."/>
        </authorList>
    </citation>
    <scope>NUCLEOTIDE SEQUENCE [LARGE SCALE GENOMIC DNA]</scope>
    <source>
        <strain evidence="9">SH35</strain>
    </source>
</reference>
<dbReference type="Pfam" id="PF03773">
    <property type="entry name" value="ArsP_1"/>
    <property type="match status" value="1"/>
</dbReference>
<protein>
    <submittedName>
        <fullName evidence="8">Transporter</fullName>
    </submittedName>
</protein>
<evidence type="ECO:0000256" key="6">
    <source>
        <dbReference type="ARBA" id="ARBA00023136"/>
    </source>
</evidence>
<organism evidence="8 9">
    <name type="scientific">Christiangramia fulva</name>
    <dbReference type="NCBI Taxonomy" id="2126553"/>
    <lineage>
        <taxon>Bacteria</taxon>
        <taxon>Pseudomonadati</taxon>
        <taxon>Bacteroidota</taxon>
        <taxon>Flavobacteriia</taxon>
        <taxon>Flavobacteriales</taxon>
        <taxon>Flavobacteriaceae</taxon>
        <taxon>Christiangramia</taxon>
    </lineage>
</organism>
<accession>A0A2R3Z8B1</accession>
<dbReference type="Proteomes" id="UP000241507">
    <property type="component" value="Chromosome"/>
</dbReference>
<keyword evidence="4 7" id="KW-0812">Transmembrane</keyword>
<evidence type="ECO:0000256" key="5">
    <source>
        <dbReference type="ARBA" id="ARBA00022989"/>
    </source>
</evidence>
<feature type="transmembrane region" description="Helical" evidence="7">
    <location>
        <begin position="60"/>
        <end position="79"/>
    </location>
</feature>
<feature type="transmembrane region" description="Helical" evidence="7">
    <location>
        <begin position="240"/>
        <end position="264"/>
    </location>
</feature>
<evidence type="ECO:0000313" key="8">
    <source>
        <dbReference type="EMBL" id="AVR46523.1"/>
    </source>
</evidence>
<evidence type="ECO:0000256" key="2">
    <source>
        <dbReference type="ARBA" id="ARBA00006386"/>
    </source>
</evidence>
<evidence type="ECO:0000256" key="7">
    <source>
        <dbReference type="SAM" id="Phobius"/>
    </source>
</evidence>
<dbReference type="InterPro" id="IPR053166">
    <property type="entry name" value="UPF0718_permease"/>
</dbReference>
<evidence type="ECO:0000256" key="3">
    <source>
        <dbReference type="ARBA" id="ARBA00022475"/>
    </source>
</evidence>
<dbReference type="KEGG" id="grs:C7S20_15315"/>
<comment type="subcellular location">
    <subcellularLocation>
        <location evidence="1">Cell membrane</location>
        <topology evidence="1">Multi-pass membrane protein</topology>
    </subcellularLocation>
</comment>
<sequence>MESNILQLLLESLKTTGLLIWYTLWAFILGYILSSAIQTLVTREQMSNLLGKTGIKQMSLAGFFGFISSSCSFASLAATRSVMVKGAHPKNAISFLIATTNLIIETGIVLWLLVGWKFVLANFALGFIMISYAYLLYRFFISKKVALAGKEHAEKLEAEELKHPSPEGMKWYEKLVSKEGIKIISFKFLGEWKMAYKEVLIGFTIAGIVSAFVPDSFWNSVFIESGAETQSFLAIVEHALVAPILAVFTFVGSLGNIPLAAILWSKNASFAGVMAFLGADLVAATVIYLNAKYYGWKFTIYMSLLLYVCMVAAGITVHYLFAVFNAIPTARPESLQNMLSFDTNSHTFYLNIIFGIIGIVLLIVRWRFIQKAK</sequence>
<dbReference type="InterPro" id="IPR005524">
    <property type="entry name" value="DUF318"/>
</dbReference>
<evidence type="ECO:0000313" key="9">
    <source>
        <dbReference type="Proteomes" id="UP000241507"/>
    </source>
</evidence>
<feature type="transmembrane region" description="Helical" evidence="7">
    <location>
        <begin position="119"/>
        <end position="137"/>
    </location>
</feature>
<dbReference type="PANTHER" id="PTHR42775:SF1">
    <property type="entry name" value="PERMEASE RV2963-RELATED"/>
    <property type="match status" value="1"/>
</dbReference>